<keyword evidence="1" id="KW-0677">Repeat</keyword>
<feature type="compositionally biased region" description="Gly residues" evidence="2">
    <location>
        <begin position="897"/>
        <end position="909"/>
    </location>
</feature>
<feature type="domain" description="SLH" evidence="4">
    <location>
        <begin position="1359"/>
        <end position="1416"/>
    </location>
</feature>
<dbReference type="InterPro" id="IPR027954">
    <property type="entry name" value="Transcobalamin-like_C"/>
</dbReference>
<dbReference type="Pfam" id="PF00395">
    <property type="entry name" value="SLH"/>
    <property type="match status" value="3"/>
</dbReference>
<feature type="domain" description="SLH" evidence="4">
    <location>
        <begin position="1230"/>
        <end position="1291"/>
    </location>
</feature>
<dbReference type="PANTHER" id="PTHR43308">
    <property type="entry name" value="OUTER MEMBRANE PROTEIN ALPHA-RELATED"/>
    <property type="match status" value="1"/>
</dbReference>
<feature type="region of interest" description="Disordered" evidence="2">
    <location>
        <begin position="889"/>
        <end position="909"/>
    </location>
</feature>
<evidence type="ECO:0000256" key="3">
    <source>
        <dbReference type="SAM" id="SignalP"/>
    </source>
</evidence>
<evidence type="ECO:0000256" key="2">
    <source>
        <dbReference type="SAM" id="MobiDB-lite"/>
    </source>
</evidence>
<dbReference type="InterPro" id="IPR001330">
    <property type="entry name" value="Prenyltrans"/>
</dbReference>
<feature type="compositionally biased region" description="Gly residues" evidence="2">
    <location>
        <begin position="736"/>
        <end position="773"/>
    </location>
</feature>
<gene>
    <name evidence="5" type="ORF">GNP95_18275</name>
</gene>
<reference evidence="5 6" key="1">
    <citation type="submission" date="2019-11" db="EMBL/GenBank/DDBJ databases">
        <title>Draft genome sequences of five Paenibacillus species of dairy origin.</title>
        <authorList>
            <person name="Olajide A.M."/>
            <person name="Chen S."/>
            <person name="Lapointe G."/>
        </authorList>
    </citation>
    <scope>NUCLEOTIDE SEQUENCE [LARGE SCALE GENOMIC DNA]</scope>
    <source>
        <strain evidence="5 6">12CR55</strain>
    </source>
</reference>
<dbReference type="InterPro" id="IPR001119">
    <property type="entry name" value="SLH_dom"/>
</dbReference>
<name>A0A7X2Z503_9BACL</name>
<evidence type="ECO:0000259" key="4">
    <source>
        <dbReference type="PROSITE" id="PS51272"/>
    </source>
</evidence>
<dbReference type="InterPro" id="IPR008930">
    <property type="entry name" value="Terpenoid_cyclase/PrenylTrfase"/>
</dbReference>
<accession>A0A7X2Z503</accession>
<dbReference type="CDD" id="cd00688">
    <property type="entry name" value="ISOPREN_C2_like"/>
    <property type="match status" value="2"/>
</dbReference>
<dbReference type="Gene3D" id="1.50.10.20">
    <property type="match status" value="2"/>
</dbReference>
<evidence type="ECO:0000313" key="5">
    <source>
        <dbReference type="EMBL" id="MUG46924.1"/>
    </source>
</evidence>
<dbReference type="GO" id="GO:0003824">
    <property type="term" value="F:catalytic activity"/>
    <property type="evidence" value="ECO:0007669"/>
    <property type="project" value="InterPro"/>
</dbReference>
<protein>
    <submittedName>
        <fullName evidence="5">DUF4430 domain-containing protein</fullName>
    </submittedName>
</protein>
<dbReference type="SUPFAM" id="SSF48239">
    <property type="entry name" value="Terpenoid cyclases/Protein prenyltransferases"/>
    <property type="match status" value="2"/>
</dbReference>
<proteinExistence type="predicted"/>
<evidence type="ECO:0000313" key="6">
    <source>
        <dbReference type="Proteomes" id="UP000447876"/>
    </source>
</evidence>
<dbReference type="InterPro" id="IPR051465">
    <property type="entry name" value="Cell_Envelope_Struct_Comp"/>
</dbReference>
<dbReference type="PANTHER" id="PTHR43308:SF5">
    <property type="entry name" value="S-LAYER PROTEIN _ PEPTIDOGLYCAN ENDO-BETA-N-ACETYLGLUCOSAMINIDASE"/>
    <property type="match status" value="1"/>
</dbReference>
<sequence>MNSWKNWMKRSLPLWMSFMLLLSLVNPQLAKAAGGTSNTQLNSMITSTVDYYAKQYSDAGSTKRIESWWELVALWGAGEDLQDGSWRLPSWETTAPNLAANNGGTEHIRYIFGLLAMGKDPAHAWETDRNLWAELAAQQNPATGAIGGVNKHIWAMLAMDAGVKLGADVGTWDAAAAKKALDYLLSCQYADGGFGLTPTGSSGDTDMTGMALLALGKYQGQSAVDSAIQRAKELLKQRQLDHGGFNSPGTWGSGDNSNSLSTTVSGLVAVGDDALSSEWIKNGHSVLDAYALFQLADGSFKWKAADARMNSMSTEQALIALLDIQYGQSTWFRIAETTPVQPGVTAQLQVTGMDGELYAPQTVTVAPNGGEVTALDVMKQGLDTAVPPISYSITGSGSNAYVTAIGGQAAGTLGGWDGWMYNVNGVAPFVGAGDYVIQPGDQVHFYYSRWASIAPAASEISHGALNPAIEIKLVGDTFTPAAEQANHWLIDTGTTGLQVAGVTLLSNQLANIALTGQAAEGTISVQALAGALAGQSDSEAVNVVVPASSGPVHEQIIPIPDGETHFENGSYGDPLTEDRVILEFAKAQLPQVTSVTDSTYFDIAPNTEVISSGWNSQIQLPSKLSSSDNSLINKVNATLSLTNEELTQIAIRVKIGGSDRIDFSRHVTLKLIGQGSRHAGWIGSDGSFHPIPKYNDSSARADAVYAYADDRGDLVIKTTHFTEFIAYDLKTKDTPGQGGSPGNGGTPPGNGGAPGNGEGTPGNGGNPGTGGGVVTPPAVRTIKLSVEKHTIGEGDIIAPVTVTLQDGDTAFTVLKRALQGRGISMNYIGSDATLYVQAINGLGEFDKGPVSGWMYQVNGVFPNYSAGLYTLQNGDVLRWRYTTNLGKDLEDEDAGQGAPGAGAPGAGGPAGIGAAEGALGQAAAATPEQQTASLERVKSAIAKASAWILNNRSFAKHDNFNDWDALALARSGKQVPAEYYSVLESHVRENNGEFRLVTDYERMVLAVAAIGKDPRSVAGTDLLEKIYNNARMMNQGTNGLVFALLSLDAAKANIPNDALWTRDKLVASLLQQQNTDGGFPISKSSNGQSDIDMTAMALQALAKYQNRKEVKAAEDKALAWLSQQQLASGGFKAWGVETSESISQVIIALSSLNIPLDDQRFVKSGGDLLTALQAYMNKDGGFAHTAGGASDYMATHQGLMALGAYERMQKKQSTLFDMSDIQPAVSKPAPVVYGDQASISAWAKEAVEKATELGLMAGTGTAAPQFEPKRGLTRAEFAVLVVKLAGEQPSGNTAGFKDVSQGSWYAGYVAAAKEKGLISGLSDHHFGPNQQITRQEMATILVRMQGQMLPNAGEGTAPNRTLKDREQVSDWAAVYVDSAVQSGLMSGDGDYFRPQEQVTREMAAVVIVKMHAMINP</sequence>
<dbReference type="PROSITE" id="PS51272">
    <property type="entry name" value="SLH"/>
    <property type="match status" value="3"/>
</dbReference>
<dbReference type="Proteomes" id="UP000447876">
    <property type="component" value="Unassembled WGS sequence"/>
</dbReference>
<organism evidence="5 6">
    <name type="scientific">Paenibacillus woosongensis</name>
    <dbReference type="NCBI Taxonomy" id="307580"/>
    <lineage>
        <taxon>Bacteria</taxon>
        <taxon>Bacillati</taxon>
        <taxon>Bacillota</taxon>
        <taxon>Bacilli</taxon>
        <taxon>Bacillales</taxon>
        <taxon>Paenibacillaceae</taxon>
        <taxon>Paenibacillus</taxon>
    </lineage>
</organism>
<dbReference type="Gene3D" id="2.170.130.30">
    <property type="match status" value="2"/>
</dbReference>
<dbReference type="Pfam" id="PF14478">
    <property type="entry name" value="DUF4430"/>
    <property type="match status" value="2"/>
</dbReference>
<dbReference type="Pfam" id="PF00432">
    <property type="entry name" value="Prenyltrans"/>
    <property type="match status" value="2"/>
</dbReference>
<keyword evidence="3" id="KW-0732">Signal</keyword>
<dbReference type="EMBL" id="WNZW01000008">
    <property type="protein sequence ID" value="MUG46924.1"/>
    <property type="molecule type" value="Genomic_DNA"/>
</dbReference>
<evidence type="ECO:0000256" key="1">
    <source>
        <dbReference type="ARBA" id="ARBA00022737"/>
    </source>
</evidence>
<feature type="region of interest" description="Disordered" evidence="2">
    <location>
        <begin position="731"/>
        <end position="775"/>
    </location>
</feature>
<comment type="caution">
    <text evidence="5">The sequence shown here is derived from an EMBL/GenBank/DDBJ whole genome shotgun (WGS) entry which is preliminary data.</text>
</comment>
<feature type="chain" id="PRO_5031568820" evidence="3">
    <location>
        <begin position="33"/>
        <end position="1416"/>
    </location>
</feature>
<feature type="domain" description="SLH" evidence="4">
    <location>
        <begin position="1292"/>
        <end position="1355"/>
    </location>
</feature>
<feature type="signal peptide" evidence="3">
    <location>
        <begin position="1"/>
        <end position="32"/>
    </location>
</feature>
<dbReference type="OrthoDB" id="411361at2"/>